<evidence type="ECO:0000313" key="1">
    <source>
        <dbReference type="EMBL" id="KAJ9107195.1"/>
    </source>
</evidence>
<comment type="caution">
    <text evidence="1">The sequence shown here is derived from an EMBL/GenBank/DDBJ whole genome shotgun (WGS) entry which is preliminary data.</text>
</comment>
<proteinExistence type="predicted"/>
<evidence type="ECO:0000313" key="2">
    <source>
        <dbReference type="Proteomes" id="UP001241377"/>
    </source>
</evidence>
<protein>
    <submittedName>
        <fullName evidence="1">Uncharacterized protein</fullName>
    </submittedName>
</protein>
<dbReference type="Proteomes" id="UP001241377">
    <property type="component" value="Unassembled WGS sequence"/>
</dbReference>
<organism evidence="1 2">
    <name type="scientific">Naganishia cerealis</name>
    <dbReference type="NCBI Taxonomy" id="610337"/>
    <lineage>
        <taxon>Eukaryota</taxon>
        <taxon>Fungi</taxon>
        <taxon>Dikarya</taxon>
        <taxon>Basidiomycota</taxon>
        <taxon>Agaricomycotina</taxon>
        <taxon>Tremellomycetes</taxon>
        <taxon>Filobasidiales</taxon>
        <taxon>Filobasidiaceae</taxon>
        <taxon>Naganishia</taxon>
    </lineage>
</organism>
<sequence length="268" mass="30361">MVVSTWNLPYEQFSPKDKERWPTILTNIVSTLSNEIHSLTLSDGTLPSGESKEKNTAKIEEGKEIIRALSALKHDMGRNKALQPILADGGSNVDCYNQHLQRLDGTDDTWFTAAWLFAECYLYREIRTLFAKTRFWNQSDPFFSSKEETYKSSSTAIIHLANSLLALDDRKDLLKDYEESNSALEIIFLEMMQAALWGNATDLSLLVDLKYEDLQKLQAVGAAAQAENAKFILRNDFSKVWDHIKGQKDARVDIVLDNGTERLGVTAY</sequence>
<dbReference type="EMBL" id="JASBWR010000025">
    <property type="protein sequence ID" value="KAJ9107195.1"/>
    <property type="molecule type" value="Genomic_DNA"/>
</dbReference>
<reference evidence="1" key="1">
    <citation type="submission" date="2023-04" db="EMBL/GenBank/DDBJ databases">
        <title>Draft Genome sequencing of Naganishia species isolated from polar environments using Oxford Nanopore Technology.</title>
        <authorList>
            <person name="Leo P."/>
            <person name="Venkateswaran K."/>
        </authorList>
    </citation>
    <scope>NUCLEOTIDE SEQUENCE</scope>
    <source>
        <strain evidence="1">MNA-CCFEE 5261</strain>
    </source>
</reference>
<keyword evidence="2" id="KW-1185">Reference proteome</keyword>
<gene>
    <name evidence="1" type="ORF">QFC19_002855</name>
</gene>
<accession>A0ACC2W7C2</accession>
<name>A0ACC2W7C2_9TREE</name>